<evidence type="ECO:0000256" key="7">
    <source>
        <dbReference type="ARBA" id="ARBA00023136"/>
    </source>
</evidence>
<keyword evidence="7 11" id="KW-0472">Membrane</keyword>
<dbReference type="GO" id="GO:0016746">
    <property type="term" value="F:acyltransferase activity"/>
    <property type="evidence" value="ECO:0007669"/>
    <property type="project" value="UniProtKB-KW"/>
</dbReference>
<dbReference type="PANTHER" id="PTHR43615:SF1">
    <property type="entry name" value="PPDK_N DOMAIN-CONTAINING PROTEIN"/>
    <property type="match status" value="1"/>
</dbReference>
<dbReference type="InterPro" id="IPR008279">
    <property type="entry name" value="PEP-util_enz_mobile_dom"/>
</dbReference>
<accession>A0ABU8YIQ5</accession>
<evidence type="ECO:0000256" key="8">
    <source>
        <dbReference type="ARBA" id="ARBA00023209"/>
    </source>
</evidence>
<evidence type="ECO:0000256" key="9">
    <source>
        <dbReference type="ARBA" id="ARBA00023264"/>
    </source>
</evidence>
<keyword evidence="14" id="KW-0012">Acyltransferase</keyword>
<evidence type="ECO:0000259" key="13">
    <source>
        <dbReference type="Pfam" id="PF01326"/>
    </source>
</evidence>
<evidence type="ECO:0000256" key="6">
    <source>
        <dbReference type="ARBA" id="ARBA00023098"/>
    </source>
</evidence>
<keyword evidence="2" id="KW-0444">Lipid biosynthesis</keyword>
<evidence type="ECO:0000256" key="2">
    <source>
        <dbReference type="ARBA" id="ARBA00022516"/>
    </source>
</evidence>
<dbReference type="SMART" id="SM01207">
    <property type="entry name" value="G3P_acyltransf"/>
    <property type="match status" value="1"/>
</dbReference>
<dbReference type="Gene3D" id="3.30.1490.20">
    <property type="entry name" value="ATP-grasp fold, A domain"/>
    <property type="match status" value="1"/>
</dbReference>
<feature type="transmembrane region" description="Helical" evidence="11">
    <location>
        <begin position="50"/>
        <end position="72"/>
    </location>
</feature>
<dbReference type="Pfam" id="PF01326">
    <property type="entry name" value="PPDK_N"/>
    <property type="match status" value="1"/>
</dbReference>
<dbReference type="RefSeq" id="WP_340522363.1">
    <property type="nucleotide sequence ID" value="NZ_JBBLXS010000040.1"/>
</dbReference>
<feature type="transmembrane region" description="Helical" evidence="11">
    <location>
        <begin position="119"/>
        <end position="142"/>
    </location>
</feature>
<dbReference type="Gene3D" id="3.30.470.20">
    <property type="entry name" value="ATP-grasp fold, B domain"/>
    <property type="match status" value="2"/>
</dbReference>
<dbReference type="EMBL" id="JBBLXS010000040">
    <property type="protein sequence ID" value="MEK0184243.1"/>
    <property type="molecule type" value="Genomic_DNA"/>
</dbReference>
<dbReference type="SUPFAM" id="SSF56059">
    <property type="entry name" value="Glutathione synthetase ATP-binding domain-like"/>
    <property type="match status" value="1"/>
</dbReference>
<reference evidence="14 15" key="1">
    <citation type="journal article" date="2020" name="Harmful Algae">
        <title>Molecular and morphological characterization of a novel dihydroanatoxin-a producing Microcoleus species (cyanobacteria) from the Russian River, California, USA.</title>
        <authorList>
            <person name="Conklin K.Y."/>
            <person name="Stancheva R."/>
            <person name="Otten T.G."/>
            <person name="Fadness R."/>
            <person name="Boyer G.L."/>
            <person name="Read B."/>
            <person name="Zhang X."/>
            <person name="Sheath R.G."/>
        </authorList>
    </citation>
    <scope>NUCLEOTIDE SEQUENCE [LARGE SCALE GENOMIC DNA]</scope>
    <source>
        <strain evidence="14 15">PTRS2</strain>
    </source>
</reference>
<comment type="caution">
    <text evidence="14">The sequence shown here is derived from an EMBL/GenBank/DDBJ whole genome shotgun (WGS) entry which is preliminary data.</text>
</comment>
<feature type="domain" description="PEP-utilising enzyme mobile" evidence="12">
    <location>
        <begin position="967"/>
        <end position="1036"/>
    </location>
</feature>
<organism evidence="14 15">
    <name type="scientific">Microcoleus anatoxicus PTRS2</name>
    <dbReference type="NCBI Taxonomy" id="2705321"/>
    <lineage>
        <taxon>Bacteria</taxon>
        <taxon>Bacillati</taxon>
        <taxon>Cyanobacteriota</taxon>
        <taxon>Cyanophyceae</taxon>
        <taxon>Oscillatoriophycideae</taxon>
        <taxon>Oscillatoriales</taxon>
        <taxon>Microcoleaceae</taxon>
        <taxon>Microcoleus</taxon>
        <taxon>Microcoleus anatoxicus</taxon>
    </lineage>
</organism>
<evidence type="ECO:0000256" key="3">
    <source>
        <dbReference type="ARBA" id="ARBA00022679"/>
    </source>
</evidence>
<evidence type="ECO:0000259" key="12">
    <source>
        <dbReference type="Pfam" id="PF00391"/>
    </source>
</evidence>
<evidence type="ECO:0000256" key="10">
    <source>
        <dbReference type="SAM" id="MobiDB-lite"/>
    </source>
</evidence>
<dbReference type="InterPro" id="IPR051549">
    <property type="entry name" value="PEP_Utilizing_Enz"/>
</dbReference>
<dbReference type="SUPFAM" id="SSF52009">
    <property type="entry name" value="Phosphohistidine domain"/>
    <property type="match status" value="1"/>
</dbReference>
<dbReference type="PANTHER" id="PTHR43615">
    <property type="entry name" value="PHOSPHOENOLPYRUVATE SYNTHASE-RELATED"/>
    <property type="match status" value="1"/>
</dbReference>
<gene>
    <name evidence="14" type="ORF">WMG39_05190</name>
</gene>
<keyword evidence="8" id="KW-0594">Phospholipid biosynthesis</keyword>
<dbReference type="InterPro" id="IPR003811">
    <property type="entry name" value="G3P_acylTferase_PlsY"/>
</dbReference>
<evidence type="ECO:0000256" key="11">
    <source>
        <dbReference type="SAM" id="Phobius"/>
    </source>
</evidence>
<proteinExistence type="predicted"/>
<evidence type="ECO:0000256" key="4">
    <source>
        <dbReference type="ARBA" id="ARBA00022692"/>
    </source>
</evidence>
<keyword evidence="3" id="KW-0808">Transferase</keyword>
<dbReference type="Gene3D" id="3.50.30.10">
    <property type="entry name" value="Phosphohistidine domain"/>
    <property type="match status" value="1"/>
</dbReference>
<name>A0ABU8YIQ5_9CYAN</name>
<feature type="transmembrane region" description="Helical" evidence="11">
    <location>
        <begin position="84"/>
        <end position="107"/>
    </location>
</feature>
<dbReference type="InterPro" id="IPR002192">
    <property type="entry name" value="PPDK_AMP/ATP-bd"/>
</dbReference>
<feature type="domain" description="Pyruvate phosphate dikinase AMP/ATP-binding" evidence="13">
    <location>
        <begin position="274"/>
        <end position="463"/>
    </location>
</feature>
<dbReference type="Pfam" id="PF02660">
    <property type="entry name" value="G3P_acyltransf"/>
    <property type="match status" value="1"/>
</dbReference>
<dbReference type="Pfam" id="PF00391">
    <property type="entry name" value="PEP-utilizers"/>
    <property type="match status" value="1"/>
</dbReference>
<keyword evidence="5 11" id="KW-1133">Transmembrane helix</keyword>
<keyword evidence="1" id="KW-1003">Cell membrane</keyword>
<evidence type="ECO:0000313" key="14">
    <source>
        <dbReference type="EMBL" id="MEK0184243.1"/>
    </source>
</evidence>
<keyword evidence="15" id="KW-1185">Reference proteome</keyword>
<dbReference type="InterPro" id="IPR036637">
    <property type="entry name" value="Phosphohistidine_dom_sf"/>
</dbReference>
<dbReference type="Proteomes" id="UP001384579">
    <property type="component" value="Unassembled WGS sequence"/>
</dbReference>
<protein>
    <submittedName>
        <fullName evidence="14">Glycerol-3-phosphate acyltransferase</fullName>
    </submittedName>
</protein>
<evidence type="ECO:0000256" key="1">
    <source>
        <dbReference type="ARBA" id="ARBA00022475"/>
    </source>
</evidence>
<keyword evidence="6" id="KW-0443">Lipid metabolism</keyword>
<feature type="region of interest" description="Disordered" evidence="10">
    <location>
        <begin position="636"/>
        <end position="665"/>
    </location>
</feature>
<dbReference type="InterPro" id="IPR013815">
    <property type="entry name" value="ATP_grasp_subdomain_1"/>
</dbReference>
<feature type="transmembrane region" description="Helical" evidence="11">
    <location>
        <begin position="154"/>
        <end position="172"/>
    </location>
</feature>
<keyword evidence="9" id="KW-1208">Phospholipid metabolism</keyword>
<evidence type="ECO:0000313" key="15">
    <source>
        <dbReference type="Proteomes" id="UP001384579"/>
    </source>
</evidence>
<sequence>MLEIGANLIMLLSIALLLVASFAIGALPLTGWAVRVFAGKDLRVLGTGNIGVSAAFIHGGKVAGIAAVLAEIARGMIPVLAGRFWFPDTPAIALALLIPLVAGRYAIARGGGVTNAVWGIFAFSPAVAITAGIFGLLVWRLAEVVWGKGDRARLFASRCGCLYTPIWFWLWRQNTTEFLAAAGLACLLFTISLRQGDDMALSKSEKLLSLDDSLDAKVCGDKAAKLSVLKRAKFNVPPGWILLHSSGIGNRESGIGNLENSENLSIPNTLIENLKSKIQNRIIVRSSAAGEDGDLSSAAGQYQTIGPVSTETELIDAINRCRQSYWTSEAVAYRHQRQLPDTQMAVLIQPYIDGKVAGVMFTRNPLDGGSQVIIEALPGGAESVVGGQITPVHLEIDFSTPESLQASLIQVENNSVIAKSMVAELVKQAQAIEAFFHGIPQDIEWSWDGEQIWILQSRPITNLQPFWTRTIAAEVIPGAIRPLTWSINRPLTCGVWGEIFQVVLGDRAANLNFNETATLLGSHAYFNATLLGEIFRMMGLPEQGLEFLLRGQKMGKPPLGKILPSLPGLWRLVQRERALNGEFKGDRTAIFLPAIQKLEKSEVNPPLPQVNPGLFHSQINHRFVGVVDGACLPSSSTGEMGAGTGAPPLQENETALPLPPPRGERRGDNAQDLMGLLERTEQIQELLKPITYYNILGPIGLAIRKAIFRVPDEWLDNDNAPEIASVRALQQLAQKLRQAAISQSDETISTAKLAQIFAASSALQAEFAQWLDTYGYLSEVGTDIAVATWREQPEAYQKLLLTMAQKSVVTNLDAARKLGLTFWQKWRLDKCQERARVKNEISQVYARLLAHLRWTFLAIEAGGLAMGVFQEAGDIFYLEFGEIQQWIRSGDRVSFQDTIRERREQLKVDRLRPIPPVVYGNLLPNSQEQTRTPATSTTKIIQGIPASIGRVEGLVKICRTVTTDLGENAIVVVPYTDAGWAPLLLGATAIISEVGGQLSHGAIIAREYKIPAVMNIAEATTRFRDGQKVRVDGYLGTVELLE</sequence>
<evidence type="ECO:0000256" key="5">
    <source>
        <dbReference type="ARBA" id="ARBA00022989"/>
    </source>
</evidence>
<keyword evidence="4 11" id="KW-0812">Transmembrane</keyword>